<keyword evidence="2" id="KW-1185">Reference proteome</keyword>
<dbReference type="RefSeq" id="WP_103924768.1">
    <property type="nucleotide sequence ID" value="NZ_FNVR01000010.1"/>
</dbReference>
<dbReference type="AlphaFoldDB" id="A0A1H5WJY7"/>
<dbReference type="Proteomes" id="UP000236736">
    <property type="component" value="Unassembled WGS sequence"/>
</dbReference>
<name>A0A1H5WJY7_9BACT</name>
<evidence type="ECO:0000313" key="1">
    <source>
        <dbReference type="EMBL" id="SEF99600.1"/>
    </source>
</evidence>
<organism evidence="1 2">
    <name type="scientific">Algoriphagus boritolerans DSM 17298 = JCM 18970</name>
    <dbReference type="NCBI Taxonomy" id="1120964"/>
    <lineage>
        <taxon>Bacteria</taxon>
        <taxon>Pseudomonadati</taxon>
        <taxon>Bacteroidota</taxon>
        <taxon>Cytophagia</taxon>
        <taxon>Cytophagales</taxon>
        <taxon>Cyclobacteriaceae</taxon>
        <taxon>Algoriphagus</taxon>
    </lineage>
</organism>
<proteinExistence type="predicted"/>
<reference evidence="2" key="1">
    <citation type="submission" date="2016-10" db="EMBL/GenBank/DDBJ databases">
        <authorList>
            <person name="Varghese N."/>
            <person name="Submissions S."/>
        </authorList>
    </citation>
    <scope>NUCLEOTIDE SEQUENCE [LARGE SCALE GENOMIC DNA]</scope>
    <source>
        <strain evidence="2">DSM 17298</strain>
    </source>
</reference>
<dbReference type="EMBL" id="FNVR01000010">
    <property type="protein sequence ID" value="SEF99600.1"/>
    <property type="molecule type" value="Genomic_DNA"/>
</dbReference>
<gene>
    <name evidence="1" type="ORF">SAMN03080598_02099</name>
</gene>
<evidence type="ECO:0000313" key="2">
    <source>
        <dbReference type="Proteomes" id="UP000236736"/>
    </source>
</evidence>
<accession>A0A1H5WJY7</accession>
<dbReference type="OrthoDB" id="1436005at2"/>
<sequence>MTAATIKKNLDKAKDGIIKDSYTIQRTISFEDLINELLDKISERTNRFAEMTLSINSIVESLQNITWIVDQPNEQILKEINAILDISRGVHISLEKRKADLEKTGIFKICPESTQDLFDTIDSLGETIDDVEAIYFRLPNNAEFKSLCEKFSTLK</sequence>
<protein>
    <submittedName>
        <fullName evidence="1">Uncharacterized protein</fullName>
    </submittedName>
</protein>